<name>A0A955L2W3_9BACT</name>
<proteinExistence type="predicted"/>
<dbReference type="EMBL" id="JAGQLG010000027">
    <property type="protein sequence ID" value="MCA9381922.1"/>
    <property type="molecule type" value="Genomic_DNA"/>
</dbReference>
<evidence type="ECO:0000313" key="2">
    <source>
        <dbReference type="Proteomes" id="UP000782843"/>
    </source>
</evidence>
<dbReference type="AlphaFoldDB" id="A0A955L2W3"/>
<dbReference type="Proteomes" id="UP000782843">
    <property type="component" value="Unassembled WGS sequence"/>
</dbReference>
<evidence type="ECO:0000313" key="1">
    <source>
        <dbReference type="EMBL" id="MCA9381922.1"/>
    </source>
</evidence>
<comment type="caution">
    <text evidence="1">The sequence shown here is derived from an EMBL/GenBank/DDBJ whole genome shotgun (WGS) entry which is preliminary data.</text>
</comment>
<sequence>MTTPDMEGKGGFGSDFSLDDYRPDNMLNAVYVGGIEVPPGSNFDPQINVRLGTIVTDLGMIIIETLMDDYPGRRFQLQVKVGPEGADAIILHPRSFEGADQIPDAVAEGVVRDILFPFIEYGGLTEMALDKLIRRN</sequence>
<reference evidence="1" key="1">
    <citation type="submission" date="2020-04" db="EMBL/GenBank/DDBJ databases">
        <authorList>
            <person name="Zhang T."/>
        </authorList>
    </citation>
    <scope>NUCLEOTIDE SEQUENCE</scope>
    <source>
        <strain evidence="1">HKST-UBA10</strain>
    </source>
</reference>
<reference evidence="1" key="2">
    <citation type="journal article" date="2021" name="Microbiome">
        <title>Successional dynamics and alternative stable states in a saline activated sludge microbial community over 9 years.</title>
        <authorList>
            <person name="Wang Y."/>
            <person name="Ye J."/>
            <person name="Ju F."/>
            <person name="Liu L."/>
            <person name="Boyd J.A."/>
            <person name="Deng Y."/>
            <person name="Parks D.H."/>
            <person name="Jiang X."/>
            <person name="Yin X."/>
            <person name="Woodcroft B.J."/>
            <person name="Tyson G.W."/>
            <person name="Hugenholtz P."/>
            <person name="Polz M.F."/>
            <person name="Zhang T."/>
        </authorList>
    </citation>
    <scope>NUCLEOTIDE SEQUENCE</scope>
    <source>
        <strain evidence="1">HKST-UBA10</strain>
    </source>
</reference>
<gene>
    <name evidence="1" type="ORF">KC660_00765</name>
</gene>
<protein>
    <submittedName>
        <fullName evidence="1">Uncharacterized protein</fullName>
    </submittedName>
</protein>
<organism evidence="1 2">
    <name type="scientific">Candidatus Dojkabacteria bacterium</name>
    <dbReference type="NCBI Taxonomy" id="2099670"/>
    <lineage>
        <taxon>Bacteria</taxon>
        <taxon>Candidatus Dojkabacteria</taxon>
    </lineage>
</organism>
<accession>A0A955L2W3</accession>